<dbReference type="Gene3D" id="3.30.479.30">
    <property type="entry name" value="Band 7 domain"/>
    <property type="match status" value="1"/>
</dbReference>
<dbReference type="EMBL" id="JACJLT010000037">
    <property type="protein sequence ID" value="MBM6875134.1"/>
    <property type="molecule type" value="Genomic_DNA"/>
</dbReference>
<keyword evidence="2" id="KW-0732">Signal</keyword>
<dbReference type="Proteomes" id="UP000728968">
    <property type="component" value="Unassembled WGS sequence"/>
</dbReference>
<dbReference type="SMART" id="SM00244">
    <property type="entry name" value="PHB"/>
    <property type="match status" value="1"/>
</dbReference>
<dbReference type="SUPFAM" id="SSF117892">
    <property type="entry name" value="Band 7/SPFH domain"/>
    <property type="match status" value="1"/>
</dbReference>
<dbReference type="Pfam" id="PF01145">
    <property type="entry name" value="Band_7"/>
    <property type="match status" value="1"/>
</dbReference>
<comment type="caution">
    <text evidence="4">The sequence shown here is derived from an EMBL/GenBank/DDBJ whole genome shotgun (WGS) entry which is preliminary data.</text>
</comment>
<proteinExistence type="predicted"/>
<evidence type="ECO:0000256" key="1">
    <source>
        <dbReference type="SAM" id="Coils"/>
    </source>
</evidence>
<keyword evidence="5" id="KW-1185">Reference proteome</keyword>
<reference evidence="4 5" key="1">
    <citation type="journal article" date="2021" name="Sci. Rep.">
        <title>The distribution of antibiotic resistance genes in chicken gut microbiota commensals.</title>
        <authorList>
            <person name="Juricova H."/>
            <person name="Matiasovicova J."/>
            <person name="Kubasova T."/>
            <person name="Cejkova D."/>
            <person name="Rychlik I."/>
        </authorList>
    </citation>
    <scope>NUCLEOTIDE SEQUENCE [LARGE SCALE GENOMIC DNA]</scope>
    <source>
        <strain evidence="4 5">An425</strain>
    </source>
</reference>
<evidence type="ECO:0000256" key="2">
    <source>
        <dbReference type="SAM" id="SignalP"/>
    </source>
</evidence>
<feature type="signal peptide" evidence="2">
    <location>
        <begin position="1"/>
        <end position="17"/>
    </location>
</feature>
<dbReference type="InterPro" id="IPR036013">
    <property type="entry name" value="Band_7/SPFH_dom_sf"/>
</dbReference>
<dbReference type="PANTHER" id="PTHR23222">
    <property type="entry name" value="PROHIBITIN"/>
    <property type="match status" value="1"/>
</dbReference>
<dbReference type="PANTHER" id="PTHR23222:SF0">
    <property type="entry name" value="PROHIBITIN 1"/>
    <property type="match status" value="1"/>
</dbReference>
<evidence type="ECO:0000313" key="5">
    <source>
        <dbReference type="Proteomes" id="UP000728968"/>
    </source>
</evidence>
<protein>
    <submittedName>
        <fullName evidence="4">Prohibitin family protein</fullName>
    </submittedName>
</protein>
<evidence type="ECO:0000313" key="4">
    <source>
        <dbReference type="EMBL" id="MBM6875134.1"/>
    </source>
</evidence>
<evidence type="ECO:0000259" key="3">
    <source>
        <dbReference type="SMART" id="SM00244"/>
    </source>
</evidence>
<name>A0ABS2G385_FUSMR</name>
<feature type="domain" description="Band 7" evidence="3">
    <location>
        <begin position="19"/>
        <end position="178"/>
    </location>
</feature>
<accession>A0ABS2G385</accession>
<dbReference type="CDD" id="cd03401">
    <property type="entry name" value="SPFH_prohibitin"/>
    <property type="match status" value="1"/>
</dbReference>
<organism evidence="4 5">
    <name type="scientific">Fusobacterium mortiferum</name>
    <dbReference type="NCBI Taxonomy" id="850"/>
    <lineage>
        <taxon>Bacteria</taxon>
        <taxon>Fusobacteriati</taxon>
        <taxon>Fusobacteriota</taxon>
        <taxon>Fusobacteriia</taxon>
        <taxon>Fusobacteriales</taxon>
        <taxon>Fusobacteriaceae</taxon>
        <taxon>Fusobacterium</taxon>
    </lineage>
</organism>
<dbReference type="InterPro" id="IPR001107">
    <property type="entry name" value="Band_7"/>
</dbReference>
<dbReference type="RefSeq" id="WP_204716084.1">
    <property type="nucleotide sequence ID" value="NZ_JACJLT010000037.1"/>
</dbReference>
<gene>
    <name evidence="4" type="ORF">H6A04_05635</name>
</gene>
<sequence length="276" mass="31526">MKNKIVLGLLAITCALAGLSTYTVETGEVAILSQFGKVYGVAGEGLNFKLPIVQSKKILVVRNVTYNFNQMSVSTKDMQTLDLDLKVQISIKNPEIVYKKFKTRYEDDYIRPRVNEIVQANISKYTIEEFVSKRQQLSLVILRELQAELENSGFIVENISIVNHDFSDQYEKAIEAKKVAEQKVETAKFEQEKIRVEANNRIELEKIEQEKKIIAAKNKIELAQYELKEKELKAKANRIESESLSPNLLKKMEIEKWDGKMPQVIGSSNLPVVNIK</sequence>
<dbReference type="InterPro" id="IPR000163">
    <property type="entry name" value="Prohibitin"/>
</dbReference>
<feature type="chain" id="PRO_5047447103" evidence="2">
    <location>
        <begin position="18"/>
        <end position="276"/>
    </location>
</feature>
<keyword evidence="1" id="KW-0175">Coiled coil</keyword>
<dbReference type="PRINTS" id="PR00679">
    <property type="entry name" value="PROHIBITIN"/>
</dbReference>
<feature type="coiled-coil region" evidence="1">
    <location>
        <begin position="170"/>
        <end position="242"/>
    </location>
</feature>